<gene>
    <name evidence="2" type="ORF">SAMN05661010_02312</name>
</gene>
<dbReference type="STRING" id="119000.SAMN05661010_02312"/>
<dbReference type="Proteomes" id="UP000198654">
    <property type="component" value="Unassembled WGS sequence"/>
</dbReference>
<dbReference type="SUPFAM" id="SSF46785">
    <property type="entry name" value="Winged helix' DNA-binding domain"/>
    <property type="match status" value="1"/>
</dbReference>
<dbReference type="OrthoDB" id="46768at2"/>
<evidence type="ECO:0000313" key="2">
    <source>
        <dbReference type="EMBL" id="SDL69537.1"/>
    </source>
</evidence>
<dbReference type="PANTHER" id="PTHR38600:SF1">
    <property type="entry name" value="TRANSCRIPTIONAL REGULATORY PROTEIN"/>
    <property type="match status" value="1"/>
</dbReference>
<name>A0A1G9M6E4_9GAMM</name>
<dbReference type="Pfam" id="PF12840">
    <property type="entry name" value="HTH_20"/>
    <property type="match status" value="1"/>
</dbReference>
<dbReference type="GO" id="GO:0003700">
    <property type="term" value="F:DNA-binding transcription factor activity"/>
    <property type="evidence" value="ECO:0007669"/>
    <property type="project" value="InterPro"/>
</dbReference>
<dbReference type="SMART" id="SM00418">
    <property type="entry name" value="HTH_ARSR"/>
    <property type="match status" value="1"/>
</dbReference>
<dbReference type="Gene3D" id="1.10.10.10">
    <property type="entry name" value="Winged helix-like DNA-binding domain superfamily/Winged helix DNA-binding domain"/>
    <property type="match status" value="1"/>
</dbReference>
<dbReference type="AlphaFoldDB" id="A0A1G9M6E4"/>
<feature type="domain" description="HTH arsR-type" evidence="1">
    <location>
        <begin position="5"/>
        <end position="100"/>
    </location>
</feature>
<accession>A0A1G9M6E4</accession>
<dbReference type="InterPro" id="IPR036390">
    <property type="entry name" value="WH_DNA-bd_sf"/>
</dbReference>
<dbReference type="InterPro" id="IPR001845">
    <property type="entry name" value="HTH_ArsR_DNA-bd_dom"/>
</dbReference>
<protein>
    <submittedName>
        <fullName evidence="2">Transcriptional regulator, ArsR family</fullName>
    </submittedName>
</protein>
<organism evidence="2 3">
    <name type="scientific">Modicisalibacter muralis</name>
    <dbReference type="NCBI Taxonomy" id="119000"/>
    <lineage>
        <taxon>Bacteria</taxon>
        <taxon>Pseudomonadati</taxon>
        <taxon>Pseudomonadota</taxon>
        <taxon>Gammaproteobacteria</taxon>
        <taxon>Oceanospirillales</taxon>
        <taxon>Halomonadaceae</taxon>
        <taxon>Modicisalibacter</taxon>
    </lineage>
</organism>
<proteinExistence type="predicted"/>
<evidence type="ECO:0000259" key="1">
    <source>
        <dbReference type="PROSITE" id="PS50987"/>
    </source>
</evidence>
<sequence length="112" mass="12857">MSRPSATVAKRDPVPVFAALGDTNRLMLVLTLRDGQSRSISRLTSDFRMSRQAITKHLHVLEQAGIVRSRRVGRENHFSYVPEPIEDVRSYLDRVCEEWDDALSRLKSFVED</sequence>
<dbReference type="EMBL" id="FNGI01000006">
    <property type="protein sequence ID" value="SDL69537.1"/>
    <property type="molecule type" value="Genomic_DNA"/>
</dbReference>
<evidence type="ECO:0000313" key="3">
    <source>
        <dbReference type="Proteomes" id="UP000198654"/>
    </source>
</evidence>
<dbReference type="PANTHER" id="PTHR38600">
    <property type="entry name" value="TRANSCRIPTIONAL REGULATORY PROTEIN"/>
    <property type="match status" value="1"/>
</dbReference>
<dbReference type="RefSeq" id="WP_089728701.1">
    <property type="nucleotide sequence ID" value="NZ_FNGI01000006.1"/>
</dbReference>
<dbReference type="InterPro" id="IPR011991">
    <property type="entry name" value="ArsR-like_HTH"/>
</dbReference>
<reference evidence="2 3" key="1">
    <citation type="submission" date="2016-10" db="EMBL/GenBank/DDBJ databases">
        <authorList>
            <person name="de Groot N.N."/>
        </authorList>
    </citation>
    <scope>NUCLEOTIDE SEQUENCE [LARGE SCALE GENOMIC DNA]</scope>
    <source>
        <strain evidence="2 3">DSM 14789</strain>
    </source>
</reference>
<dbReference type="PROSITE" id="PS50987">
    <property type="entry name" value="HTH_ARSR_2"/>
    <property type="match status" value="1"/>
</dbReference>
<dbReference type="CDD" id="cd00090">
    <property type="entry name" value="HTH_ARSR"/>
    <property type="match status" value="1"/>
</dbReference>
<dbReference type="InterPro" id="IPR036388">
    <property type="entry name" value="WH-like_DNA-bd_sf"/>
</dbReference>
<dbReference type="PRINTS" id="PR00778">
    <property type="entry name" value="HTHARSR"/>
</dbReference>
<dbReference type="NCBIfam" id="NF033788">
    <property type="entry name" value="HTH_metalloreg"/>
    <property type="match status" value="1"/>
</dbReference>
<keyword evidence="3" id="KW-1185">Reference proteome</keyword>